<feature type="transmembrane region" description="Helical" evidence="6">
    <location>
        <begin position="228"/>
        <end position="250"/>
    </location>
</feature>
<comment type="subcellular location">
    <subcellularLocation>
        <location evidence="1">Cell membrane</location>
        <topology evidence="1">Multi-pass membrane protein</topology>
    </subcellularLocation>
</comment>
<dbReference type="Pfam" id="PF07690">
    <property type="entry name" value="MFS_1"/>
    <property type="match status" value="1"/>
</dbReference>
<dbReference type="GO" id="GO:0005886">
    <property type="term" value="C:plasma membrane"/>
    <property type="evidence" value="ECO:0007669"/>
    <property type="project" value="UniProtKB-SubCell"/>
</dbReference>
<evidence type="ECO:0000313" key="9">
    <source>
        <dbReference type="Proteomes" id="UP000568380"/>
    </source>
</evidence>
<feature type="transmembrane region" description="Helical" evidence="6">
    <location>
        <begin position="148"/>
        <end position="171"/>
    </location>
</feature>
<dbReference type="InterPro" id="IPR020846">
    <property type="entry name" value="MFS_dom"/>
</dbReference>
<evidence type="ECO:0000259" key="7">
    <source>
        <dbReference type="PROSITE" id="PS50850"/>
    </source>
</evidence>
<feature type="domain" description="Major facilitator superfamily (MFS) profile" evidence="7">
    <location>
        <begin position="13"/>
        <end position="406"/>
    </location>
</feature>
<dbReference type="Proteomes" id="UP000568380">
    <property type="component" value="Unassembled WGS sequence"/>
</dbReference>
<dbReference type="PROSITE" id="PS50850">
    <property type="entry name" value="MFS"/>
    <property type="match status" value="1"/>
</dbReference>
<evidence type="ECO:0000256" key="4">
    <source>
        <dbReference type="ARBA" id="ARBA00022989"/>
    </source>
</evidence>
<dbReference type="PANTHER" id="PTHR23513">
    <property type="entry name" value="INTEGRAL MEMBRANE EFFLUX PROTEIN-RELATED"/>
    <property type="match status" value="1"/>
</dbReference>
<keyword evidence="3 6" id="KW-0812">Transmembrane</keyword>
<feature type="transmembrane region" description="Helical" evidence="6">
    <location>
        <begin position="262"/>
        <end position="284"/>
    </location>
</feature>
<evidence type="ECO:0000256" key="3">
    <source>
        <dbReference type="ARBA" id="ARBA00022692"/>
    </source>
</evidence>
<feature type="transmembrane region" description="Helical" evidence="6">
    <location>
        <begin position="382"/>
        <end position="400"/>
    </location>
</feature>
<feature type="transmembrane region" description="Helical" evidence="6">
    <location>
        <begin position="291"/>
        <end position="309"/>
    </location>
</feature>
<accession>A0A7W8AEC3</accession>
<gene>
    <name evidence="8" type="ORF">HNR40_008741</name>
</gene>
<sequence length="415" mass="43233">MARVQSFRQDLGLLRDHRFTLLLSARTISVLGSAFAPVALAFGVLGLPGADASTLSVVLTAQSLPMVLFMLVGGVIADRFPRQLVMMTGEWVNCAAYAALAAMLFTGWTPLPALATAAALGGIAMAVLFPALTGIIPEVVPAERLQTGNALLGLGANTSRVAGAVLSGITVTLVGGAWALAVSGLMFGVSGLLIQFLRLPPHVRTGAARPSVLRDLKDGWTEFRSRQWLWVVVAQFSIMIMALQAAHGVLGPLLAKEHLGGAGAWSAVLAGEAVGTLVGVVVALRLRPKRPILIATLLCFPSALPYLLLGVDAPLWVVVAGAFLLGICFDVFGVLWQTTLQREVPPEALSRVSAYDALGSLMFGPLGLLLAGRLAVMVDARSAMLVCAGVVVVSTAAALLSPGVRNLRAPEFPAK</sequence>
<keyword evidence="4 6" id="KW-1133">Transmembrane helix</keyword>
<feature type="transmembrane region" description="Helical" evidence="6">
    <location>
        <begin position="21"/>
        <end position="45"/>
    </location>
</feature>
<dbReference type="PRINTS" id="PR01988">
    <property type="entry name" value="EXPORTERBACE"/>
</dbReference>
<dbReference type="GO" id="GO:0022857">
    <property type="term" value="F:transmembrane transporter activity"/>
    <property type="evidence" value="ECO:0007669"/>
    <property type="project" value="InterPro"/>
</dbReference>
<dbReference type="CDD" id="cd06173">
    <property type="entry name" value="MFS_MefA_like"/>
    <property type="match status" value="1"/>
</dbReference>
<dbReference type="InterPro" id="IPR036259">
    <property type="entry name" value="MFS_trans_sf"/>
</dbReference>
<evidence type="ECO:0000256" key="2">
    <source>
        <dbReference type="ARBA" id="ARBA00022475"/>
    </source>
</evidence>
<dbReference type="RefSeq" id="WP_184972149.1">
    <property type="nucleotide sequence ID" value="NZ_JACHIN010000016.1"/>
</dbReference>
<keyword evidence="9" id="KW-1185">Reference proteome</keyword>
<dbReference type="InterPro" id="IPR011701">
    <property type="entry name" value="MFS"/>
</dbReference>
<feature type="transmembrane region" description="Helical" evidence="6">
    <location>
        <begin position="357"/>
        <end position="376"/>
    </location>
</feature>
<feature type="transmembrane region" description="Helical" evidence="6">
    <location>
        <begin position="57"/>
        <end position="77"/>
    </location>
</feature>
<organism evidence="8 9">
    <name type="scientific">Nonomuraea endophytica</name>
    <dbReference type="NCBI Taxonomy" id="714136"/>
    <lineage>
        <taxon>Bacteria</taxon>
        <taxon>Bacillati</taxon>
        <taxon>Actinomycetota</taxon>
        <taxon>Actinomycetes</taxon>
        <taxon>Streptosporangiales</taxon>
        <taxon>Streptosporangiaceae</taxon>
        <taxon>Nonomuraea</taxon>
    </lineage>
</organism>
<comment type="caution">
    <text evidence="8">The sequence shown here is derived from an EMBL/GenBank/DDBJ whole genome shotgun (WGS) entry which is preliminary data.</text>
</comment>
<dbReference type="PANTHER" id="PTHR23513:SF11">
    <property type="entry name" value="STAPHYLOFERRIN A TRANSPORTER"/>
    <property type="match status" value="1"/>
</dbReference>
<feature type="transmembrane region" description="Helical" evidence="6">
    <location>
        <begin position="89"/>
        <end position="108"/>
    </location>
</feature>
<dbReference type="InterPro" id="IPR022324">
    <property type="entry name" value="Bacilysin_exporter_BacE_put"/>
</dbReference>
<feature type="transmembrane region" description="Helical" evidence="6">
    <location>
        <begin position="114"/>
        <end position="136"/>
    </location>
</feature>
<proteinExistence type="predicted"/>
<feature type="transmembrane region" description="Helical" evidence="6">
    <location>
        <begin position="177"/>
        <end position="197"/>
    </location>
</feature>
<keyword evidence="2" id="KW-1003">Cell membrane</keyword>
<reference evidence="8 9" key="1">
    <citation type="submission" date="2020-08" db="EMBL/GenBank/DDBJ databases">
        <title>Genomic Encyclopedia of Type Strains, Phase IV (KMG-IV): sequencing the most valuable type-strain genomes for metagenomic binning, comparative biology and taxonomic classification.</title>
        <authorList>
            <person name="Goeker M."/>
        </authorList>
    </citation>
    <scope>NUCLEOTIDE SEQUENCE [LARGE SCALE GENOMIC DNA]</scope>
    <source>
        <strain evidence="8 9">DSM 45385</strain>
    </source>
</reference>
<protein>
    <submittedName>
        <fullName evidence="8">MFS family permease</fullName>
    </submittedName>
</protein>
<keyword evidence="5 6" id="KW-0472">Membrane</keyword>
<evidence type="ECO:0000256" key="1">
    <source>
        <dbReference type="ARBA" id="ARBA00004651"/>
    </source>
</evidence>
<dbReference type="Gene3D" id="1.20.1250.20">
    <property type="entry name" value="MFS general substrate transporter like domains"/>
    <property type="match status" value="1"/>
</dbReference>
<dbReference type="EMBL" id="JACHIN010000016">
    <property type="protein sequence ID" value="MBB5083238.1"/>
    <property type="molecule type" value="Genomic_DNA"/>
</dbReference>
<evidence type="ECO:0000256" key="6">
    <source>
        <dbReference type="SAM" id="Phobius"/>
    </source>
</evidence>
<dbReference type="SUPFAM" id="SSF103473">
    <property type="entry name" value="MFS general substrate transporter"/>
    <property type="match status" value="1"/>
</dbReference>
<evidence type="ECO:0000313" key="8">
    <source>
        <dbReference type="EMBL" id="MBB5083238.1"/>
    </source>
</evidence>
<feature type="transmembrane region" description="Helical" evidence="6">
    <location>
        <begin position="315"/>
        <end position="336"/>
    </location>
</feature>
<evidence type="ECO:0000256" key="5">
    <source>
        <dbReference type="ARBA" id="ARBA00023136"/>
    </source>
</evidence>
<name>A0A7W8AEC3_9ACTN</name>
<dbReference type="AlphaFoldDB" id="A0A7W8AEC3"/>